<comment type="similarity">
    <text evidence="1 4">Belongs to the glutathione peroxidase family.</text>
</comment>
<evidence type="ECO:0000313" key="6">
    <source>
        <dbReference type="EMBL" id="MFC7421972.1"/>
    </source>
</evidence>
<dbReference type="Gene3D" id="3.40.30.10">
    <property type="entry name" value="Glutaredoxin"/>
    <property type="match status" value="1"/>
</dbReference>
<dbReference type="SUPFAM" id="SSF52833">
    <property type="entry name" value="Thioredoxin-like"/>
    <property type="match status" value="1"/>
</dbReference>
<dbReference type="PROSITE" id="PS00763">
    <property type="entry name" value="GLUTATHIONE_PEROXID_2"/>
    <property type="match status" value="1"/>
</dbReference>
<protein>
    <recommendedName>
        <fullName evidence="4">Glutathione peroxidase</fullName>
    </recommendedName>
</protein>
<accession>A0ABW2R6J3</accession>
<dbReference type="InterPro" id="IPR013766">
    <property type="entry name" value="Thioredoxin_domain"/>
</dbReference>
<organism evidence="6 7">
    <name type="scientific">Iodobacter arcticus</name>
    <dbReference type="NCBI Taxonomy" id="590593"/>
    <lineage>
        <taxon>Bacteria</taxon>
        <taxon>Pseudomonadati</taxon>
        <taxon>Pseudomonadota</taxon>
        <taxon>Betaproteobacteria</taxon>
        <taxon>Neisseriales</taxon>
        <taxon>Chitinibacteraceae</taxon>
        <taxon>Iodobacter</taxon>
    </lineage>
</organism>
<dbReference type="PROSITE" id="PS00460">
    <property type="entry name" value="GLUTATHIONE_PEROXID_1"/>
    <property type="match status" value="1"/>
</dbReference>
<dbReference type="CDD" id="cd00340">
    <property type="entry name" value="GSH_Peroxidase"/>
    <property type="match status" value="1"/>
</dbReference>
<evidence type="ECO:0000256" key="4">
    <source>
        <dbReference type="RuleBase" id="RU000499"/>
    </source>
</evidence>
<evidence type="ECO:0000256" key="2">
    <source>
        <dbReference type="ARBA" id="ARBA00022559"/>
    </source>
</evidence>
<keyword evidence="2 4" id="KW-0575">Peroxidase</keyword>
<dbReference type="Proteomes" id="UP001596473">
    <property type="component" value="Unassembled WGS sequence"/>
</dbReference>
<dbReference type="EMBL" id="JBHTBQ010000044">
    <property type="protein sequence ID" value="MFC7421972.1"/>
    <property type="molecule type" value="Genomic_DNA"/>
</dbReference>
<dbReference type="PRINTS" id="PR01011">
    <property type="entry name" value="GLUTPROXDASE"/>
</dbReference>
<dbReference type="PROSITE" id="PS51352">
    <property type="entry name" value="THIOREDOXIN_2"/>
    <property type="match status" value="1"/>
</dbReference>
<sequence>MSNLGDFSVQGIAGETVDLAQYAGSVVLVVNVASQCGFTPQYEGLQALYERYKGRGFVVLGFPCNQFGAQEPGNEVEIQDFCTINYGINFPMFAKVDVNGESAAPLFTWLKEEKPGLLGIEAVKWNFSKFLLDKQGKVVDRFAPMTKPEDLSAEIEKLL</sequence>
<dbReference type="InterPro" id="IPR029759">
    <property type="entry name" value="GPX_AS"/>
</dbReference>
<dbReference type="InterPro" id="IPR029760">
    <property type="entry name" value="GPX_CS"/>
</dbReference>
<dbReference type="PANTHER" id="PTHR11592:SF78">
    <property type="entry name" value="GLUTATHIONE PEROXIDASE"/>
    <property type="match status" value="1"/>
</dbReference>
<proteinExistence type="inferred from homology"/>
<dbReference type="InterPro" id="IPR000889">
    <property type="entry name" value="Glutathione_peroxidase"/>
</dbReference>
<dbReference type="InterPro" id="IPR036249">
    <property type="entry name" value="Thioredoxin-like_sf"/>
</dbReference>
<keyword evidence="3 4" id="KW-0560">Oxidoreductase</keyword>
<name>A0ABW2R6J3_9NEIS</name>
<dbReference type="PIRSF" id="PIRSF000303">
    <property type="entry name" value="Glutathion_perox"/>
    <property type="match status" value="1"/>
</dbReference>
<keyword evidence="7" id="KW-1185">Reference proteome</keyword>
<evidence type="ECO:0000256" key="1">
    <source>
        <dbReference type="ARBA" id="ARBA00006926"/>
    </source>
</evidence>
<evidence type="ECO:0000313" key="7">
    <source>
        <dbReference type="Proteomes" id="UP001596473"/>
    </source>
</evidence>
<reference evidence="7" key="1">
    <citation type="journal article" date="2019" name="Int. J. Syst. Evol. Microbiol.">
        <title>The Global Catalogue of Microorganisms (GCM) 10K type strain sequencing project: providing services to taxonomists for standard genome sequencing and annotation.</title>
        <authorList>
            <consortium name="The Broad Institute Genomics Platform"/>
            <consortium name="The Broad Institute Genome Sequencing Center for Infectious Disease"/>
            <person name="Wu L."/>
            <person name="Ma J."/>
        </authorList>
    </citation>
    <scope>NUCLEOTIDE SEQUENCE [LARGE SCALE GENOMIC DNA]</scope>
    <source>
        <strain evidence="7">CCUG 62945</strain>
    </source>
</reference>
<feature type="domain" description="Thioredoxin" evidence="5">
    <location>
        <begin position="1"/>
        <end position="159"/>
    </location>
</feature>
<evidence type="ECO:0000259" key="5">
    <source>
        <dbReference type="PROSITE" id="PS51352"/>
    </source>
</evidence>
<comment type="caution">
    <text evidence="6">The sequence shown here is derived from an EMBL/GenBank/DDBJ whole genome shotgun (WGS) entry which is preliminary data.</text>
</comment>
<dbReference type="Pfam" id="PF00255">
    <property type="entry name" value="GSHPx"/>
    <property type="match status" value="1"/>
</dbReference>
<dbReference type="RefSeq" id="WP_380189691.1">
    <property type="nucleotide sequence ID" value="NZ_JBHTBQ010000044.1"/>
</dbReference>
<evidence type="ECO:0000256" key="3">
    <source>
        <dbReference type="ARBA" id="ARBA00023002"/>
    </source>
</evidence>
<dbReference type="GO" id="GO:0004601">
    <property type="term" value="F:peroxidase activity"/>
    <property type="evidence" value="ECO:0007669"/>
    <property type="project" value="UniProtKB-KW"/>
</dbReference>
<dbReference type="PANTHER" id="PTHR11592">
    <property type="entry name" value="GLUTATHIONE PEROXIDASE"/>
    <property type="match status" value="1"/>
</dbReference>
<dbReference type="PROSITE" id="PS51355">
    <property type="entry name" value="GLUTATHIONE_PEROXID_3"/>
    <property type="match status" value="1"/>
</dbReference>
<gene>
    <name evidence="6" type="ORF">ACFQNF_19095</name>
</gene>